<dbReference type="InterPro" id="IPR029058">
    <property type="entry name" value="AB_hydrolase_fold"/>
</dbReference>
<evidence type="ECO:0000313" key="2">
    <source>
        <dbReference type="EMBL" id="NYH93442.1"/>
    </source>
</evidence>
<dbReference type="PANTHER" id="PTHR43798:SF33">
    <property type="entry name" value="HYDROLASE, PUTATIVE (AFU_ORTHOLOGUE AFUA_2G14860)-RELATED"/>
    <property type="match status" value="1"/>
</dbReference>
<dbReference type="AlphaFoldDB" id="A0A852ZPH5"/>
<comment type="caution">
    <text evidence="2">The sequence shown here is derived from an EMBL/GenBank/DDBJ whole genome shotgun (WGS) entry which is preliminary data.</text>
</comment>
<reference evidence="2 3" key="1">
    <citation type="submission" date="2020-07" db="EMBL/GenBank/DDBJ databases">
        <title>Sequencing the genomes of 1000 actinobacteria strains.</title>
        <authorList>
            <person name="Klenk H.-P."/>
        </authorList>
    </citation>
    <scope>NUCLEOTIDE SEQUENCE [LARGE SCALE GENOMIC DNA]</scope>
    <source>
        <strain evidence="2 3">DSM 18448</strain>
    </source>
</reference>
<evidence type="ECO:0000259" key="1">
    <source>
        <dbReference type="Pfam" id="PF00561"/>
    </source>
</evidence>
<gene>
    <name evidence="2" type="ORF">F4554_006080</name>
</gene>
<name>A0A852ZPH5_9ACTN</name>
<keyword evidence="3" id="KW-1185">Reference proteome</keyword>
<dbReference type="InterPro" id="IPR000073">
    <property type="entry name" value="AB_hydrolase_1"/>
</dbReference>
<accession>A0A852ZPH5</accession>
<dbReference type="Pfam" id="PF00561">
    <property type="entry name" value="Abhydrolase_1"/>
    <property type="match status" value="1"/>
</dbReference>
<dbReference type="RefSeq" id="WP_179790969.1">
    <property type="nucleotide sequence ID" value="NZ_BAAARR010000045.1"/>
</dbReference>
<dbReference type="GO" id="GO:0003824">
    <property type="term" value="F:catalytic activity"/>
    <property type="evidence" value="ECO:0007669"/>
    <property type="project" value="UniProtKB-ARBA"/>
</dbReference>
<organism evidence="2 3">
    <name type="scientific">Actinopolymorpha rutila</name>
    <dbReference type="NCBI Taxonomy" id="446787"/>
    <lineage>
        <taxon>Bacteria</taxon>
        <taxon>Bacillati</taxon>
        <taxon>Actinomycetota</taxon>
        <taxon>Actinomycetes</taxon>
        <taxon>Propionibacteriales</taxon>
        <taxon>Actinopolymorphaceae</taxon>
        <taxon>Actinopolymorpha</taxon>
    </lineage>
</organism>
<dbReference type="GO" id="GO:0016020">
    <property type="term" value="C:membrane"/>
    <property type="evidence" value="ECO:0007669"/>
    <property type="project" value="TreeGrafter"/>
</dbReference>
<dbReference type="EMBL" id="JACBZH010000001">
    <property type="protein sequence ID" value="NYH93442.1"/>
    <property type="molecule type" value="Genomic_DNA"/>
</dbReference>
<dbReference type="PANTHER" id="PTHR43798">
    <property type="entry name" value="MONOACYLGLYCEROL LIPASE"/>
    <property type="match status" value="1"/>
</dbReference>
<dbReference type="Gene3D" id="3.40.50.1820">
    <property type="entry name" value="alpha/beta hydrolase"/>
    <property type="match status" value="1"/>
</dbReference>
<dbReference type="InterPro" id="IPR050266">
    <property type="entry name" value="AB_hydrolase_sf"/>
</dbReference>
<protein>
    <submittedName>
        <fullName evidence="2">Pimeloyl-ACP methyl ester carboxylesterase</fullName>
    </submittedName>
</protein>
<feature type="domain" description="AB hydrolase-1" evidence="1">
    <location>
        <begin position="25"/>
        <end position="137"/>
    </location>
</feature>
<proteinExistence type="predicted"/>
<dbReference type="Proteomes" id="UP000579605">
    <property type="component" value="Unassembled WGS sequence"/>
</dbReference>
<sequence>MDELRSVDVGEVRLAYRVFGDPESPPLILLHGVGSDGSSWDPVVPGLAQDWRVYVPDLRGFGRSDWPGRYSFELMAADLLGFLDALDLDRAVLAGHSMGGVVCYLLAQDHPDRVSVLVLVETPPPLPQRRPEPQRPDGPLGFDWPVRPAIVRQVNRPDPRWWERLAEITAPALVVAGGPTSPFSQQEIEAMAARLPAGQFVTIAVGHGVHKEAPEEFLAVVRRFLAGIRPA</sequence>
<dbReference type="SUPFAM" id="SSF53474">
    <property type="entry name" value="alpha/beta-Hydrolases"/>
    <property type="match status" value="1"/>
</dbReference>
<dbReference type="PRINTS" id="PR00111">
    <property type="entry name" value="ABHYDROLASE"/>
</dbReference>
<evidence type="ECO:0000313" key="3">
    <source>
        <dbReference type="Proteomes" id="UP000579605"/>
    </source>
</evidence>